<reference evidence="2 3" key="1">
    <citation type="submission" date="2024-05" db="EMBL/GenBank/DDBJ databases">
        <title>Genome sequencing and assembly of Indian major carp, Cirrhinus mrigala (Hamilton, 1822).</title>
        <authorList>
            <person name="Mohindra V."/>
            <person name="Chowdhury L.M."/>
            <person name="Lal K."/>
            <person name="Jena J.K."/>
        </authorList>
    </citation>
    <scope>NUCLEOTIDE SEQUENCE [LARGE SCALE GENOMIC DNA]</scope>
    <source>
        <strain evidence="2">CM1030</strain>
        <tissue evidence="2">Blood</tissue>
    </source>
</reference>
<organism evidence="2 3">
    <name type="scientific">Cirrhinus mrigala</name>
    <name type="common">Mrigala</name>
    <dbReference type="NCBI Taxonomy" id="683832"/>
    <lineage>
        <taxon>Eukaryota</taxon>
        <taxon>Metazoa</taxon>
        <taxon>Chordata</taxon>
        <taxon>Craniata</taxon>
        <taxon>Vertebrata</taxon>
        <taxon>Euteleostomi</taxon>
        <taxon>Actinopterygii</taxon>
        <taxon>Neopterygii</taxon>
        <taxon>Teleostei</taxon>
        <taxon>Ostariophysi</taxon>
        <taxon>Cypriniformes</taxon>
        <taxon>Cyprinidae</taxon>
        <taxon>Labeoninae</taxon>
        <taxon>Labeonini</taxon>
        <taxon>Cirrhinus</taxon>
    </lineage>
</organism>
<feature type="compositionally biased region" description="Low complexity" evidence="1">
    <location>
        <begin position="53"/>
        <end position="64"/>
    </location>
</feature>
<feature type="region of interest" description="Disordered" evidence="1">
    <location>
        <begin position="14"/>
        <end position="95"/>
    </location>
</feature>
<proteinExistence type="predicted"/>
<name>A0ABD0NDB9_CIRMR</name>
<comment type="caution">
    <text evidence="2">The sequence shown here is derived from an EMBL/GenBank/DDBJ whole genome shotgun (WGS) entry which is preliminary data.</text>
</comment>
<dbReference type="EMBL" id="JAMKFB020000022">
    <property type="protein sequence ID" value="KAL0159345.1"/>
    <property type="molecule type" value="Genomic_DNA"/>
</dbReference>
<protein>
    <submittedName>
        <fullName evidence="2">Uncharacterized protein</fullName>
    </submittedName>
</protein>
<keyword evidence="3" id="KW-1185">Reference proteome</keyword>
<evidence type="ECO:0000313" key="2">
    <source>
        <dbReference type="EMBL" id="KAL0159345.1"/>
    </source>
</evidence>
<feature type="non-terminal residue" evidence="2">
    <location>
        <position position="95"/>
    </location>
</feature>
<feature type="compositionally biased region" description="Acidic residues" evidence="1">
    <location>
        <begin position="25"/>
        <end position="36"/>
    </location>
</feature>
<evidence type="ECO:0000256" key="1">
    <source>
        <dbReference type="SAM" id="MobiDB-lite"/>
    </source>
</evidence>
<dbReference type="Proteomes" id="UP001529510">
    <property type="component" value="Unassembled WGS sequence"/>
</dbReference>
<evidence type="ECO:0000313" key="3">
    <source>
        <dbReference type="Proteomes" id="UP001529510"/>
    </source>
</evidence>
<sequence length="95" mass="10494">FVVLFMYWDFSPQDQMRQRSGVEREEVEQEEEEESDEGKPLVGPNELTGSYGTVTSVQSRTSSVANGDVTHVSPPPSPPPEDVNSSPFKNFSVSS</sequence>
<accession>A0ABD0NDB9</accession>
<feature type="non-terminal residue" evidence="2">
    <location>
        <position position="1"/>
    </location>
</feature>
<dbReference type="AlphaFoldDB" id="A0ABD0NDB9"/>
<gene>
    <name evidence="2" type="ORF">M9458_043070</name>
</gene>